<dbReference type="Pfam" id="PF08240">
    <property type="entry name" value="ADH_N"/>
    <property type="match status" value="1"/>
</dbReference>
<dbReference type="InterPro" id="IPR023174">
    <property type="entry name" value="PDEase_CS"/>
</dbReference>
<protein>
    <recommendedName>
        <fullName evidence="3">Phosphodiesterase</fullName>
        <ecNumber evidence="3">3.1.4.-</ecNumber>
    </recommendedName>
</protein>
<dbReference type="InterPro" id="IPR052201">
    <property type="entry name" value="LRR-containing_regulator"/>
</dbReference>
<comment type="caution">
    <text evidence="6">The sequence shown here is derived from an EMBL/GenBank/DDBJ whole genome shotgun (WGS) entry which is preliminary data.</text>
</comment>
<dbReference type="EMBL" id="LSRX01000754">
    <property type="protein sequence ID" value="OLP89532.1"/>
    <property type="molecule type" value="Genomic_DNA"/>
</dbReference>
<dbReference type="Gene3D" id="3.10.50.40">
    <property type="match status" value="1"/>
</dbReference>
<dbReference type="PANTHER" id="PTHR24111:SF0">
    <property type="entry name" value="LEUCINE-RICH REPEAT-CONTAINING PROTEIN"/>
    <property type="match status" value="1"/>
</dbReference>
<dbReference type="Pfam" id="PF00233">
    <property type="entry name" value="PDEase_I"/>
    <property type="match status" value="1"/>
</dbReference>
<feature type="region of interest" description="Disordered" evidence="4">
    <location>
        <begin position="1969"/>
        <end position="1994"/>
    </location>
</feature>
<dbReference type="SUPFAM" id="SSF54534">
    <property type="entry name" value="FKBP-like"/>
    <property type="match status" value="1"/>
</dbReference>
<dbReference type="PROSITE" id="PS00126">
    <property type="entry name" value="PDEASE_I_1"/>
    <property type="match status" value="1"/>
</dbReference>
<dbReference type="InterPro" id="IPR046357">
    <property type="entry name" value="PPIase_dom_sf"/>
</dbReference>
<name>A0A1Q9D2X5_SYMMI</name>
<proteinExistence type="inferred from homology"/>
<dbReference type="InterPro" id="IPR011032">
    <property type="entry name" value="GroES-like_sf"/>
</dbReference>
<dbReference type="Pfam" id="PF00107">
    <property type="entry name" value="ADH_zinc_N"/>
    <property type="match status" value="1"/>
</dbReference>
<reference evidence="6 7" key="1">
    <citation type="submission" date="2016-02" db="EMBL/GenBank/DDBJ databases">
        <title>Genome analysis of coral dinoflagellate symbionts highlights evolutionary adaptations to a symbiotic lifestyle.</title>
        <authorList>
            <person name="Aranda M."/>
            <person name="Li Y."/>
            <person name="Liew Y.J."/>
            <person name="Baumgarten S."/>
            <person name="Simakov O."/>
            <person name="Wilson M."/>
            <person name="Piel J."/>
            <person name="Ashoor H."/>
            <person name="Bougouffa S."/>
            <person name="Bajic V.B."/>
            <person name="Ryu T."/>
            <person name="Ravasi T."/>
            <person name="Bayer T."/>
            <person name="Micklem G."/>
            <person name="Kim H."/>
            <person name="Bhak J."/>
            <person name="Lajeunesse T.C."/>
            <person name="Voolstra C.R."/>
        </authorList>
    </citation>
    <scope>NUCLEOTIDE SEQUENCE [LARGE SCALE GENOMIC DNA]</scope>
    <source>
        <strain evidence="6 7">CCMP2467</strain>
    </source>
</reference>
<dbReference type="InterPro" id="IPR036188">
    <property type="entry name" value="FAD/NAD-bd_sf"/>
</dbReference>
<dbReference type="Pfam" id="PF01266">
    <property type="entry name" value="DAO"/>
    <property type="match status" value="2"/>
</dbReference>
<evidence type="ECO:0000256" key="2">
    <source>
        <dbReference type="PROSITE-ProRule" id="PRU00278"/>
    </source>
</evidence>
<dbReference type="InterPro" id="IPR000297">
    <property type="entry name" value="PPIase_PpiC"/>
</dbReference>
<dbReference type="Gene3D" id="1.10.1300.10">
    <property type="entry name" value="3'5'-cyclic nucleotide phosphodiesterase, catalytic domain"/>
    <property type="match status" value="1"/>
</dbReference>
<dbReference type="InterPro" id="IPR036291">
    <property type="entry name" value="NAD(P)-bd_dom_sf"/>
</dbReference>
<dbReference type="InterPro" id="IPR032675">
    <property type="entry name" value="LRR_dom_sf"/>
</dbReference>
<dbReference type="SUPFAM" id="SSF52047">
    <property type="entry name" value="RNI-like"/>
    <property type="match status" value="2"/>
</dbReference>
<dbReference type="PROSITE" id="PS01096">
    <property type="entry name" value="PPIC_PPIASE_1"/>
    <property type="match status" value="1"/>
</dbReference>
<dbReference type="PANTHER" id="PTHR24111">
    <property type="entry name" value="LEUCINE-RICH REPEAT-CONTAINING PROTEIN 34"/>
    <property type="match status" value="1"/>
</dbReference>
<dbReference type="Proteomes" id="UP000186817">
    <property type="component" value="Unassembled WGS sequence"/>
</dbReference>
<comment type="cofactor">
    <cofactor evidence="3">
        <name>a divalent metal cation</name>
        <dbReference type="ChEBI" id="CHEBI:60240"/>
    </cofactor>
    <text evidence="3">Binds 2 divalent metal cations per subunit. Site 1 may preferentially bind zinc ions, while site 2 has a preference for magnesium and/or manganese ions.</text>
</comment>
<dbReference type="SUPFAM" id="SSF49344">
    <property type="entry name" value="CBD9-like"/>
    <property type="match status" value="1"/>
</dbReference>
<keyword evidence="1" id="KW-0677">Repeat</keyword>
<evidence type="ECO:0000313" key="6">
    <source>
        <dbReference type="EMBL" id="OLP89532.1"/>
    </source>
</evidence>
<keyword evidence="3" id="KW-0378">Hydrolase</keyword>
<dbReference type="SUPFAM" id="SSF109604">
    <property type="entry name" value="HD-domain/PDEase-like"/>
    <property type="match status" value="1"/>
</dbReference>
<dbReference type="Gene3D" id="3.40.50.720">
    <property type="entry name" value="NAD(P)-binding Rossmann-like Domain"/>
    <property type="match status" value="1"/>
</dbReference>
<dbReference type="InterPro" id="IPR006076">
    <property type="entry name" value="FAD-dep_OxRdtase"/>
</dbReference>
<feature type="compositionally biased region" description="Gly residues" evidence="4">
    <location>
        <begin position="3002"/>
        <end position="3014"/>
    </location>
</feature>
<dbReference type="GO" id="GO:0046872">
    <property type="term" value="F:metal ion binding"/>
    <property type="evidence" value="ECO:0007669"/>
    <property type="project" value="UniProtKB-KW"/>
</dbReference>
<gene>
    <name evidence="6" type="primary">NLRC3</name>
    <name evidence="6" type="ORF">AK812_SmicGene28982</name>
</gene>
<dbReference type="Pfam" id="PF00639">
    <property type="entry name" value="Rotamase"/>
    <property type="match status" value="1"/>
</dbReference>
<dbReference type="SUPFAM" id="SSF50129">
    <property type="entry name" value="GroES-like"/>
    <property type="match status" value="1"/>
</dbReference>
<evidence type="ECO:0000256" key="1">
    <source>
        <dbReference type="ARBA" id="ARBA00022737"/>
    </source>
</evidence>
<dbReference type="InterPro" id="IPR002073">
    <property type="entry name" value="PDEase_catalytic_dom"/>
</dbReference>
<dbReference type="InterPro" id="IPR013149">
    <property type="entry name" value="ADH-like_C"/>
</dbReference>
<keyword evidence="2" id="KW-0697">Rotamase</keyword>
<dbReference type="InterPro" id="IPR013154">
    <property type="entry name" value="ADH-like_N"/>
</dbReference>
<feature type="domain" description="PpiC" evidence="5">
    <location>
        <begin position="3042"/>
        <end position="3132"/>
    </location>
</feature>
<dbReference type="GO" id="GO:0003755">
    <property type="term" value="F:peptidyl-prolyl cis-trans isomerase activity"/>
    <property type="evidence" value="ECO:0007669"/>
    <property type="project" value="UniProtKB-KW"/>
</dbReference>
<evidence type="ECO:0000256" key="4">
    <source>
        <dbReference type="SAM" id="MobiDB-lite"/>
    </source>
</evidence>
<dbReference type="Gene3D" id="3.80.10.10">
    <property type="entry name" value="Ribonuclease Inhibitor"/>
    <property type="match status" value="4"/>
</dbReference>
<keyword evidence="3" id="KW-0479">Metal-binding</keyword>
<accession>A0A1Q9D2X5</accession>
<dbReference type="OrthoDB" id="424974at2759"/>
<dbReference type="EC" id="3.1.4.-" evidence="3"/>
<comment type="similarity">
    <text evidence="3">Belongs to the cyclic nucleotide phosphodiesterase family.</text>
</comment>
<keyword evidence="2" id="KW-0413">Isomerase</keyword>
<dbReference type="SMART" id="SM00368">
    <property type="entry name" value="LRR_RI"/>
    <property type="match status" value="9"/>
</dbReference>
<dbReference type="GO" id="GO:0004114">
    <property type="term" value="F:3',5'-cyclic-nucleotide phosphodiesterase activity"/>
    <property type="evidence" value="ECO:0007669"/>
    <property type="project" value="InterPro"/>
</dbReference>
<evidence type="ECO:0000256" key="3">
    <source>
        <dbReference type="RuleBase" id="RU363067"/>
    </source>
</evidence>
<dbReference type="Gene3D" id="3.30.9.10">
    <property type="entry name" value="D-Amino Acid Oxidase, subunit A, domain 2"/>
    <property type="match status" value="1"/>
</dbReference>
<dbReference type="InterPro" id="IPR023058">
    <property type="entry name" value="PPIase_PpiC_CS"/>
</dbReference>
<dbReference type="SUPFAM" id="SSF51905">
    <property type="entry name" value="FAD/NAD(P)-binding domain"/>
    <property type="match status" value="2"/>
</dbReference>
<evidence type="ECO:0000259" key="5">
    <source>
        <dbReference type="PROSITE" id="PS50198"/>
    </source>
</evidence>
<dbReference type="Gene3D" id="3.50.50.60">
    <property type="entry name" value="FAD/NAD(P)-binding domain"/>
    <property type="match status" value="2"/>
</dbReference>
<keyword evidence="7" id="KW-1185">Reference proteome</keyword>
<dbReference type="PROSITE" id="PS50198">
    <property type="entry name" value="PPIC_PPIASE_2"/>
    <property type="match status" value="1"/>
</dbReference>
<feature type="region of interest" description="Disordered" evidence="4">
    <location>
        <begin position="2994"/>
        <end position="3014"/>
    </location>
</feature>
<sequence>MASKVASRSHRTTADESEVSALKGADPALSPSPYHAFARAPSVVLGRPRKWPGPEGFPTTVRLLWDDKALYVCWELEGPTTAAIDASMVEPAVLEGLEGGSVPAEMRSVLLDERVECFLWQPDGSSTPIGQTYYAFEVNFDGKTLTNRAVFNGSFDFHWDAHSSKAAKAWTSQLAVGHCDSASPLPTAESPAPTKRVVFAQFRWEAMKMDPEKEIRIGLHRAQHPKSLKAGNLLSREISEALLRGMIWTTFVDPGDAEVNFHRSSLFAKLQLQPASADINCSCCAARLFSSKALRVVESPRPSLDECPPGSLLIRTRYASLCGSDIPYFRDMTSRAPSCYWDRDGFCGHEVVGEVLESSTERFAKGDSVLSLPSSYFKAHVATQQEWYDEAVHSVLLTNFPVRGGFSEIFTSHELCTYKIKECIPRMLAAQALGTLLRMFRRMDSFFGKSVVILGQGQNGLMATRLVAQLCARHIIAVEPLAFRRRKAEEFGATKAVSPEDAATAVAAATGGRGADVVLEMVGHNQATINDALDLVAKRGTVVAFGVPDDAVYGTFQFAKFFRKNVTLMSSVIPDPGVDFPQAVELIERGSFSTEGIFTHVLPLAEIQQAFKMASEYHEDVVKVVIDLQKLNSYDAIIIGAGVIGNSIATELSRNGWRTLNVDKLPGAGQGSTGYSSGICRTMYSLLDSVRFAWEGYTYFDNWEEHIGVKVKRNTAIFHMAESVLDDLEPRLGRGVRLPQPLGTIRLFPLLPKVPGSGTVLILHGEQQEDWLGNRSKDGATPGGATALGLALRGLGFTAVLLDSFFDDRCNRLGKALGRRVSDILAALAYLQSRNFPPPYHLYGQRQGASTILRLFAASACRDVRAREAIWALSSLSSCICEGAMTIDDEDLSPLQRASEQGRLPPLLILASEAAAPAAQLAASAMGGESLEEYERLQLDGRRHVDCLVECRVTDGSVRCIARTYTAVMDQRGQKLKDDSDEEVSNHMSTMAHAWLQRFDPEIWQEAGDLDGDGDELAEDMPVAPLWYALTSLELKQSTLFFFQDPHGLARLRRCGALVLRSEASQQFLDRVIASHDAVGLPYEHWEAPEVMRRLNFDLQSYGPQVRIDDDAFGEPRGKDISGGVFFPMAGYVSDPMLAARNLQTAAEATGRAEFRFGETVTAIRRVGGRVAGISCASGLELDSPVVVNVAGPHSAQVTHLAFEDPAENDMAISTRPMRQEVAYVNPPPGVSWDEDGPGLICTDLDVGVYFRPEVGGKILVGSVEPQCDEDYHIYPDDPEAVYPGRELSTLTDQWTNQVYRLALRMPSLNLPDSQSAQGCSACYDVTEDWVPIYDKSSLPGFYMAIGTSGNQFKNAGVVGRLMRELIEATEGGQDLDSNPLDFQMQRQEYSCRAPAGFRVAEVSVVLPSPASGRGFRPAARFWADHGGPVRCKNTMLQSPECSNIPSNLEGPLGSSQLPLPTVSLQVGEAIAMADPSKPTSTARGMLPGIPHYVDRVSAECIWKETLEKETRLFQEGRKANPGPPAYVMNLANAQRLGDPLALKIRHSRLEILAPKVEKNTPQAIMSGENCDPNSFDHNALMHTKKMPCQKWDVPCTRAQEIGWLIATRSSAQAVEAMKVRKRYPEAEALGICPPPRSESMPSLECRRRLPEAPPDKRLKQLNNNRFYRPKTFCDITLYADNYMATMHHDPFSRAGAGLNRFASANHTGLPSWFQLPSQRRLLFMPFSSGTLDLVSLQSSGFALIHICQRPSQVQYGLTDRKSLAEYLNHANIRLVRAEYLYELLKSKNLLPRRQEADPEEWGLVTHAEVKAWAAGTRDAMICSVSHAWESREHPDPCAHQLKCLVDVVSLFDAAYFSDIWLFYDYVSLFQFKRESDAEEESFRRSMQAMHVLYAHECTRTFRIENLTPDDVWEEAKHNSEYRVRVYDARSGVVRDRPLKELVANRVLYGTRGWCKAEVEWSSARSHSEQNHWIDAPESQQRNEEESEGEQEPELLGKVPMAPEIFEKEMDSAAFTHRSDAEEVKKLQFKVFLQKVSECEEALFERLPEGQLRRLAKALPYFKKLRVLRLRAFRVGRADAEEFAKALAPNEAIRELEIAICEVLKTNSALTSINLEENLIGDEGVEAISKALKTNSTLTSINLAWNRIGEAICEALKRNSTLTSINLESNRIGVEGAKAIAEAFKSNSTLTSIQLAYNRIGNEGGKAICEALKTNSTLTSMNVEGNDISEQVVMPPSRSNLSLFFSLPGACGDAEKAPEVAKAWSGRARIQDLVERLNVHCNPSKLSFEKRYLNFDKVKAICEVLKTNSSLTSINLEENLIGDEGVEAISKALKTNSTLTSINLAWNRIGEAICEALKRNSTLTSINLESNRIGVEGAKAIGEALKTNSTLASIILENNNIGGECGKALAEALNSNTTVCEIELDRNKIPGECAQALGQATGGRPGVVPEREGLLRVRWHSDSCGTEVELLAISVRLGSETALTLRQKRPGNGQEGRGGTKCAEGKGIPYLRAFATVLLCILLAADYSRRAARAAFQQTTVARQAHQRDSVGSVGETILSIGLADCAEASSYSFDALSLSSTERERVLTELAERFLVTLLEETGLDAWYAFEPYASATDKVLSPESRAALFLAGAAHDVDHTGTTNAFLVSLGHAYVEEMEDGVGPMESHSARRATALLEERRLRLSPAPVLLQDVVRATIHGTDLARHQQIVDSFSAEMEAAVTEEAVAAFFSLQSPQGQLLLQLLLKAGDVSNPTRPLATAKAWNSQVYQELHGVTELPLTERQCAVLEEFYAEGDQAFIIRYSRVKCIFNLLKEFLVRCKDAGVSEVRPEGLDAVLARLDENAASFAKAADAANKVCLGRSETHSGRMPKLQLNDALELRQAHGYLLMEFNHVVARVPGETQPKRYATMLMTLVAAWACGEGPPTVGDIADEGQGQLHLCRRSHLRIRSFSQDPESFSSFGSKPAFAAMAETTTMTTAEEEVATKKRKVAPWPTLSAGGPPGGGGSGGSAGGLFDGLPEAHEETVPVTNQHVPQVKKPVTNVRCLHLLKKHTKSRRPSSWRERVITRNIEEATYQVKELRKTIAAKSTPKERQAEFERLARKESDCSSARDGGSLGRFGRGQMQPAFEKVPLADRLVNNANRLHVGDLFAGYLAVPSVPPSPVDDSIEGRDVVERNARYFSRYALSFVHGTYTAGAEGMLNSFAKQVVASLRSLVNRLEMTVRGLEDQEFADPLQTVQSSERQQGHPYLEVGLDRFCRFTVPAWDHLSPQCFVLQWLLNNNTFCFAASEAEWVQLPFQLNFHLPIELETVSHEGDMRKTYQLPLTQTVFALAESSRHIFNTKDIPRMGAKFDLPRFIHSKSYHRFNLTDNAQAAFDLDVNELSHLVTTDSGVHIILRLE</sequence>
<dbReference type="SUPFAM" id="SSF51735">
    <property type="entry name" value="NAD(P)-binding Rossmann-fold domains"/>
    <property type="match status" value="1"/>
</dbReference>
<dbReference type="GO" id="GO:0007165">
    <property type="term" value="P:signal transduction"/>
    <property type="evidence" value="ECO:0007669"/>
    <property type="project" value="InterPro"/>
</dbReference>
<dbReference type="Gene3D" id="3.90.180.10">
    <property type="entry name" value="Medium-chain alcohol dehydrogenases, catalytic domain"/>
    <property type="match status" value="1"/>
</dbReference>
<dbReference type="InterPro" id="IPR001611">
    <property type="entry name" value="Leu-rich_rpt"/>
</dbReference>
<feature type="region of interest" description="Disordered" evidence="4">
    <location>
        <begin position="1"/>
        <end position="24"/>
    </location>
</feature>
<organism evidence="6 7">
    <name type="scientific">Symbiodinium microadriaticum</name>
    <name type="common">Dinoflagellate</name>
    <name type="synonym">Zooxanthella microadriatica</name>
    <dbReference type="NCBI Taxonomy" id="2951"/>
    <lineage>
        <taxon>Eukaryota</taxon>
        <taxon>Sar</taxon>
        <taxon>Alveolata</taxon>
        <taxon>Dinophyceae</taxon>
        <taxon>Suessiales</taxon>
        <taxon>Symbiodiniaceae</taxon>
        <taxon>Symbiodinium</taxon>
    </lineage>
</organism>
<evidence type="ECO:0000313" key="7">
    <source>
        <dbReference type="Proteomes" id="UP000186817"/>
    </source>
</evidence>
<dbReference type="InterPro" id="IPR036971">
    <property type="entry name" value="PDEase_catalytic_dom_sf"/>
</dbReference>
<dbReference type="Gene3D" id="2.60.40.1190">
    <property type="match status" value="1"/>
</dbReference>
<dbReference type="Pfam" id="PF13516">
    <property type="entry name" value="LRR_6"/>
    <property type="match status" value="7"/>
</dbReference>